<reference evidence="2" key="1">
    <citation type="submission" date="2022-08" db="EMBL/GenBank/DDBJ databases">
        <authorList>
            <person name="Gutierrez-Valencia J."/>
        </authorList>
    </citation>
    <scope>NUCLEOTIDE SEQUENCE</scope>
</reference>
<protein>
    <submittedName>
        <fullName evidence="2">Uncharacterized protein</fullName>
    </submittedName>
</protein>
<gene>
    <name evidence="2" type="ORF">LITE_LOCUS45591</name>
</gene>
<evidence type="ECO:0000313" key="2">
    <source>
        <dbReference type="EMBL" id="CAI0550554.1"/>
    </source>
</evidence>
<dbReference type="AlphaFoldDB" id="A0AAV0R1T2"/>
<dbReference type="EMBL" id="CAMGYJ010000010">
    <property type="protein sequence ID" value="CAI0550554.1"/>
    <property type="molecule type" value="Genomic_DNA"/>
</dbReference>
<feature type="compositionally biased region" description="Low complexity" evidence="1">
    <location>
        <begin position="1"/>
        <end position="18"/>
    </location>
</feature>
<keyword evidence="3" id="KW-1185">Reference proteome</keyword>
<evidence type="ECO:0000313" key="3">
    <source>
        <dbReference type="Proteomes" id="UP001154282"/>
    </source>
</evidence>
<feature type="region of interest" description="Disordered" evidence="1">
    <location>
        <begin position="1"/>
        <end position="86"/>
    </location>
</feature>
<accession>A0AAV0R1T2</accession>
<comment type="caution">
    <text evidence="2">The sequence shown here is derived from an EMBL/GenBank/DDBJ whole genome shotgun (WGS) entry which is preliminary data.</text>
</comment>
<sequence length="160" mass="17068">MTIPPQSSSTFPTSSSPRRPNEMSCPTSEFRRGPTSAIGRGPTSAIGRGPKSAIGRGPTSAIGRGPKSAIGRGPTSAIGRGPTSAMTMSDIGVRTEIPELMSTFGPVTASAQVQAPDLRRRTKCRRPIFGLVFRGFPPSDHPSGCRKLFFWPKQVNYHDV</sequence>
<name>A0AAV0R1T2_9ROSI</name>
<evidence type="ECO:0000256" key="1">
    <source>
        <dbReference type="SAM" id="MobiDB-lite"/>
    </source>
</evidence>
<organism evidence="2 3">
    <name type="scientific">Linum tenue</name>
    <dbReference type="NCBI Taxonomy" id="586396"/>
    <lineage>
        <taxon>Eukaryota</taxon>
        <taxon>Viridiplantae</taxon>
        <taxon>Streptophyta</taxon>
        <taxon>Embryophyta</taxon>
        <taxon>Tracheophyta</taxon>
        <taxon>Spermatophyta</taxon>
        <taxon>Magnoliopsida</taxon>
        <taxon>eudicotyledons</taxon>
        <taxon>Gunneridae</taxon>
        <taxon>Pentapetalae</taxon>
        <taxon>rosids</taxon>
        <taxon>fabids</taxon>
        <taxon>Malpighiales</taxon>
        <taxon>Linaceae</taxon>
        <taxon>Linum</taxon>
    </lineage>
</organism>
<proteinExistence type="predicted"/>
<dbReference type="Proteomes" id="UP001154282">
    <property type="component" value="Unassembled WGS sequence"/>
</dbReference>